<dbReference type="InterPro" id="IPR029058">
    <property type="entry name" value="AB_hydrolase_fold"/>
</dbReference>
<dbReference type="Gene3D" id="3.40.50.1820">
    <property type="entry name" value="alpha/beta hydrolase"/>
    <property type="match status" value="1"/>
</dbReference>
<dbReference type="GO" id="GO:0016787">
    <property type="term" value="F:hydrolase activity"/>
    <property type="evidence" value="ECO:0007669"/>
    <property type="project" value="UniProtKB-KW"/>
</dbReference>
<comment type="caution">
    <text evidence="3">The sequence shown here is derived from an EMBL/GenBank/DDBJ whole genome shotgun (WGS) entry which is preliminary data.</text>
</comment>
<feature type="domain" description="Alpha/beta hydrolase fold-3" evidence="2">
    <location>
        <begin position="74"/>
        <end position="283"/>
    </location>
</feature>
<evidence type="ECO:0000313" key="4">
    <source>
        <dbReference type="Proteomes" id="UP000321379"/>
    </source>
</evidence>
<keyword evidence="1 3" id="KW-0378">Hydrolase</keyword>
<dbReference type="Pfam" id="PF07859">
    <property type="entry name" value="Abhydrolase_3"/>
    <property type="match status" value="1"/>
</dbReference>
<evidence type="ECO:0000256" key="1">
    <source>
        <dbReference type="ARBA" id="ARBA00022801"/>
    </source>
</evidence>
<dbReference type="PANTHER" id="PTHR48081:SF8">
    <property type="entry name" value="ALPHA_BETA HYDROLASE FOLD-3 DOMAIN-CONTAINING PROTEIN-RELATED"/>
    <property type="match status" value="1"/>
</dbReference>
<dbReference type="InterPro" id="IPR050300">
    <property type="entry name" value="GDXG_lipolytic_enzyme"/>
</dbReference>
<accession>A0A5C8UMG1</accession>
<dbReference type="InterPro" id="IPR013094">
    <property type="entry name" value="AB_hydrolase_3"/>
</dbReference>
<dbReference type="AlphaFoldDB" id="A0A5C8UMG1"/>
<protein>
    <submittedName>
        <fullName evidence="3">Alpha/beta hydrolase</fullName>
    </submittedName>
</protein>
<proteinExistence type="predicted"/>
<keyword evidence="4" id="KW-1185">Reference proteome</keyword>
<organism evidence="3 4">
    <name type="scientific">Lacisediminihabitans profunda</name>
    <dbReference type="NCBI Taxonomy" id="2594790"/>
    <lineage>
        <taxon>Bacteria</taxon>
        <taxon>Bacillati</taxon>
        <taxon>Actinomycetota</taxon>
        <taxon>Actinomycetes</taxon>
        <taxon>Micrococcales</taxon>
        <taxon>Microbacteriaceae</taxon>
        <taxon>Lacisediminihabitans</taxon>
    </lineage>
</organism>
<dbReference type="EMBL" id="VRMG01000009">
    <property type="protein sequence ID" value="TXN29495.1"/>
    <property type="molecule type" value="Genomic_DNA"/>
</dbReference>
<dbReference type="SUPFAM" id="SSF53474">
    <property type="entry name" value="alpha/beta-Hydrolases"/>
    <property type="match status" value="1"/>
</dbReference>
<reference evidence="3 4" key="1">
    <citation type="submission" date="2019-08" db="EMBL/GenBank/DDBJ databases">
        <title>Bacterial whole genome sequence for Glaciihabitans sp. CHu50b-6-2.</title>
        <authorList>
            <person name="Jin L."/>
        </authorList>
    </citation>
    <scope>NUCLEOTIDE SEQUENCE [LARGE SCALE GENOMIC DNA]</scope>
    <source>
        <strain evidence="3 4">CHu50b-6-2</strain>
    </source>
</reference>
<dbReference type="PANTHER" id="PTHR48081">
    <property type="entry name" value="AB HYDROLASE SUPERFAMILY PROTEIN C4A8.06C"/>
    <property type="match status" value="1"/>
</dbReference>
<gene>
    <name evidence="3" type="ORF">FVP33_15155</name>
</gene>
<evidence type="ECO:0000313" key="3">
    <source>
        <dbReference type="EMBL" id="TXN29495.1"/>
    </source>
</evidence>
<name>A0A5C8UMG1_9MICO</name>
<evidence type="ECO:0000259" key="2">
    <source>
        <dbReference type="Pfam" id="PF07859"/>
    </source>
</evidence>
<sequence length="312" mass="33383">MTNPDILAPLIDVIRSLEDGTSAPDPRTDIDTASLVARYPELGTVTIRDVSIPTRHGDIPARLYRPEGMPKGGLVWAHGGSFIGGNLDMPEAHWVSLAVASRGFAVLSVEYTKALHGVHFPAPSIDLLEAWNWAVDNLGVSLASLHLGGASAGANLAAGVGVRLRDGQGKLPASLVLVYPQVHTVLPEGSAAARAAAETVPAEHRFPQTMVSAIAANYLGSEQDPTNPYAYAGSAELAGMPPMFILNSERDEHRYSGEEFARQAMDAGVWINVVYEPGSTHGHLDRPHTLEAQRSIARMAHWLDGFPTEPLR</sequence>
<dbReference type="RefSeq" id="WP_147784511.1">
    <property type="nucleotide sequence ID" value="NZ_VRMG01000009.1"/>
</dbReference>
<dbReference type="Proteomes" id="UP000321379">
    <property type="component" value="Unassembled WGS sequence"/>
</dbReference>